<dbReference type="InterPro" id="IPR024078">
    <property type="entry name" value="LmbE-like_dom_sf"/>
</dbReference>
<dbReference type="STRING" id="573370.DMR_40370"/>
<name>C4XP27_SOLM1</name>
<dbReference type="Gene3D" id="3.40.50.10320">
    <property type="entry name" value="LmbE-like"/>
    <property type="match status" value="1"/>
</dbReference>
<dbReference type="InterPro" id="IPR003737">
    <property type="entry name" value="GlcNAc_PI_deacetylase-related"/>
</dbReference>
<evidence type="ECO:0000313" key="1">
    <source>
        <dbReference type="EMBL" id="BAH77528.1"/>
    </source>
</evidence>
<dbReference type="PANTHER" id="PTHR12993">
    <property type="entry name" value="N-ACETYLGLUCOSAMINYL-PHOSPHATIDYLINOSITOL DE-N-ACETYLASE-RELATED"/>
    <property type="match status" value="1"/>
</dbReference>
<sequence>MQMNILAVGAHFDDVELGCSGSLINHVRKGDNVTVLVLTNSGYADPNGAVVRTDDEALAEGRAASDIMGVELLTLNHRTFYLQFNEETTLHLNKLINERNIDTVYCHWIHDLHRDHQAAAQSTIMASRRVPRVLMYRSNHYDTPHTFAGNVYSDISEAMATKIEVIKAHRSELERVRYKWIDFFTRLNANDGQKIGVDYAECFEIVRYRI</sequence>
<dbReference type="GO" id="GO:0016811">
    <property type="term" value="F:hydrolase activity, acting on carbon-nitrogen (but not peptide) bonds, in linear amides"/>
    <property type="evidence" value="ECO:0007669"/>
    <property type="project" value="TreeGrafter"/>
</dbReference>
<reference evidence="1 2" key="1">
    <citation type="journal article" date="2009" name="Genome Res.">
        <title>Whole genome sequence of Desulfovibrio magneticus strain RS-1 revealed common gene clusters in magnetotactic bacteria.</title>
        <authorList>
            <person name="Nakazawa H."/>
            <person name="Arakaki A."/>
            <person name="Narita-Yamada S."/>
            <person name="Yashiro I."/>
            <person name="Jinno K."/>
            <person name="Aoki N."/>
            <person name="Tsuruyama A."/>
            <person name="Okamura Y."/>
            <person name="Tanikawa S."/>
            <person name="Fujita N."/>
            <person name="Takeyama H."/>
            <person name="Matsunaga T."/>
        </authorList>
    </citation>
    <scope>NUCLEOTIDE SEQUENCE [LARGE SCALE GENOMIC DNA]</scope>
    <source>
        <strain evidence="2">ATCC 700980 / DSM 13731 / RS-1</strain>
    </source>
</reference>
<dbReference type="EMBL" id="AP010904">
    <property type="protein sequence ID" value="BAH77528.1"/>
    <property type="molecule type" value="Genomic_DNA"/>
</dbReference>
<dbReference type="SUPFAM" id="SSF102588">
    <property type="entry name" value="LmbE-like"/>
    <property type="match status" value="1"/>
</dbReference>
<dbReference type="PANTHER" id="PTHR12993:SF30">
    <property type="entry name" value="N-ACETYL-ALPHA-D-GLUCOSAMINYL L-MALATE DEACETYLASE 1"/>
    <property type="match status" value="1"/>
</dbReference>
<gene>
    <name evidence="1" type="ordered locus">DMR_40370</name>
</gene>
<protein>
    <recommendedName>
        <fullName evidence="3">LmbE-like protein</fullName>
    </recommendedName>
</protein>
<dbReference type="AlphaFoldDB" id="C4XP27"/>
<dbReference type="Pfam" id="PF02585">
    <property type="entry name" value="PIG-L"/>
    <property type="match status" value="1"/>
</dbReference>
<evidence type="ECO:0008006" key="3">
    <source>
        <dbReference type="Google" id="ProtNLM"/>
    </source>
</evidence>
<evidence type="ECO:0000313" key="2">
    <source>
        <dbReference type="Proteomes" id="UP000009071"/>
    </source>
</evidence>
<proteinExistence type="predicted"/>
<dbReference type="eggNOG" id="COG2120">
    <property type="taxonomic scope" value="Bacteria"/>
</dbReference>
<dbReference type="KEGG" id="dma:DMR_40370"/>
<accession>C4XP27</accession>
<dbReference type="HOGENOM" id="CLU_049311_3_1_7"/>
<organism evidence="1 2">
    <name type="scientific">Solidesulfovibrio magneticus (strain ATCC 700980 / DSM 13731 / RS-1)</name>
    <name type="common">Desulfovibrio magneticus</name>
    <dbReference type="NCBI Taxonomy" id="573370"/>
    <lineage>
        <taxon>Bacteria</taxon>
        <taxon>Pseudomonadati</taxon>
        <taxon>Thermodesulfobacteriota</taxon>
        <taxon>Desulfovibrionia</taxon>
        <taxon>Desulfovibrionales</taxon>
        <taxon>Desulfovibrionaceae</taxon>
        <taxon>Solidesulfovibrio</taxon>
    </lineage>
</organism>
<keyword evidence="2" id="KW-1185">Reference proteome</keyword>
<dbReference type="Proteomes" id="UP000009071">
    <property type="component" value="Chromosome"/>
</dbReference>